<dbReference type="InterPro" id="IPR009004">
    <property type="entry name" value="Transposase_Mu_C"/>
</dbReference>
<feature type="domain" description="HTH Mu-type" evidence="1">
    <location>
        <begin position="8"/>
        <end position="74"/>
    </location>
</feature>
<sequence length="683" mass="77983">MEKLSLKTHYSVAELLSFKLSSLPSAHKNVLEKAVRENWQSQKRQGRGGGVEYAFSTLPLEIQQEILLKTAPQQTAVEVRKIEEIRPLASNELWQMWDEASVMAQEKAKAKLGAMFAIASLVETGTNLLQAIEMVAGKQNAELQRGEKPLTVGSLKNWWYRVKDAPRQDWLPLMLCNSGKASKNVAEMSEEAWKFFKNSYYSREQRTFNHCYQILKETAALQGWVIPAVSSLKRKMEREASQIEATYRRGGTYAMSRLYPSQVRTVAMLQAMEWINGDGYQHNVWVRFPDGEIKRPKSWIWQDVRTRKILAARTDKSENTDTIRLALLDVISRYGLPKHLTIDNTRAAANKKMTGGIKNRYRYTVKEDEVQGIIPALGIQLHWTSIQFGKGRGQAKPVERAFSHGGLGDYVDKHILLAGAYAGANAYEKPDYDGKNGSEQPVDYATFIMALEQGIAQWNNVENRLSEICAGQMSYEQAFERDWAEAEKRPITQSQLRILLTLHEEATLKPDGTFKLNAGKIGSNKNRYECVELIGSQHHKVVVRYDPADLHNKVWVYALTGEYLGEAQATEKVGFGDSQAGREYNRKMREWVRNQEKAIKARMAAEEMELSNYHPDVEFEERFMEVLNDFAKEPKAPIEAEIVEEHLFDFNAVRKSETVVETEEISEFDQAFMRGVSMLKRTK</sequence>
<dbReference type="SUPFAM" id="SSF50610">
    <property type="entry name" value="mu transposase, C-terminal domain"/>
    <property type="match status" value="1"/>
</dbReference>
<dbReference type="InterPro" id="IPR004189">
    <property type="entry name" value="Phage_Mu_transposase"/>
</dbReference>
<dbReference type="Gene3D" id="3.30.420.10">
    <property type="entry name" value="Ribonuclease H-like superfamily/Ribonuclease H"/>
    <property type="match status" value="1"/>
</dbReference>
<evidence type="ECO:0000313" key="3">
    <source>
        <dbReference type="Proteomes" id="UP001221909"/>
    </source>
</evidence>
<dbReference type="InterPro" id="IPR009057">
    <property type="entry name" value="Homeodomain-like_sf"/>
</dbReference>
<dbReference type="SUPFAM" id="SSF46955">
    <property type="entry name" value="Putative DNA-binding domain"/>
    <property type="match status" value="1"/>
</dbReference>
<dbReference type="Pfam" id="PF02316">
    <property type="entry name" value="HTH_Tnp_Mu_1"/>
    <property type="match status" value="1"/>
</dbReference>
<dbReference type="Gene3D" id="1.10.10.60">
    <property type="entry name" value="Homeodomain-like"/>
    <property type="match status" value="2"/>
</dbReference>
<proteinExistence type="predicted"/>
<dbReference type="Pfam" id="PF09039">
    <property type="entry name" value="HTH_Tnp_Mu_2"/>
    <property type="match status" value="1"/>
</dbReference>
<dbReference type="Pfam" id="PF09299">
    <property type="entry name" value="Mu-transpos_C"/>
    <property type="match status" value="1"/>
</dbReference>
<name>A0ABT5MTW6_9PAST</name>
<dbReference type="EMBL" id="JAQSJE010000007">
    <property type="protein sequence ID" value="MDD0824347.1"/>
    <property type="molecule type" value="Genomic_DNA"/>
</dbReference>
<dbReference type="InterPro" id="IPR036397">
    <property type="entry name" value="RNaseH_sf"/>
</dbReference>
<evidence type="ECO:0000259" key="1">
    <source>
        <dbReference type="PROSITE" id="PS51702"/>
    </source>
</evidence>
<dbReference type="InterPro" id="IPR003314">
    <property type="entry name" value="Mu-type_HTH"/>
</dbReference>
<dbReference type="Gene3D" id="2.30.30.130">
    <property type="entry name" value="Transposase, Mu, C-terminal"/>
    <property type="match status" value="1"/>
</dbReference>
<dbReference type="Gene3D" id="6.10.250.2550">
    <property type="match status" value="1"/>
</dbReference>
<dbReference type="InterPro" id="IPR015378">
    <property type="entry name" value="Transposase-like_Mu_C"/>
</dbReference>
<evidence type="ECO:0000313" key="2">
    <source>
        <dbReference type="EMBL" id="MDD0824347.1"/>
    </source>
</evidence>
<dbReference type="InterPro" id="IPR012337">
    <property type="entry name" value="RNaseH-like_sf"/>
</dbReference>
<organism evidence="2 3">
    <name type="scientific">Mannheimia cairinae</name>
    <dbReference type="NCBI Taxonomy" id="3025936"/>
    <lineage>
        <taxon>Bacteria</taxon>
        <taxon>Pseudomonadati</taxon>
        <taxon>Pseudomonadota</taxon>
        <taxon>Gammaproteobacteria</taxon>
        <taxon>Pasteurellales</taxon>
        <taxon>Pasteurellaceae</taxon>
        <taxon>Mannheimia</taxon>
    </lineage>
</organism>
<comment type="caution">
    <text evidence="2">The sequence shown here is derived from an EMBL/GenBank/DDBJ whole genome shotgun (WGS) entry which is preliminary data.</text>
</comment>
<dbReference type="PROSITE" id="PS51702">
    <property type="entry name" value="HTH_MU"/>
    <property type="match status" value="1"/>
</dbReference>
<keyword evidence="3" id="KW-1185">Reference proteome</keyword>
<dbReference type="Gene3D" id="1.10.10.10">
    <property type="entry name" value="Winged helix-like DNA-binding domain superfamily/Winged helix DNA-binding domain"/>
    <property type="match status" value="1"/>
</dbReference>
<dbReference type="SUPFAM" id="SSF46689">
    <property type="entry name" value="Homeodomain-like"/>
    <property type="match status" value="2"/>
</dbReference>
<dbReference type="RefSeq" id="WP_273749087.1">
    <property type="nucleotide sequence ID" value="NZ_JAQSJE010000007.1"/>
</dbReference>
<gene>
    <name evidence="2" type="ORF">PTQ27_07715</name>
</gene>
<dbReference type="InterPro" id="IPR009061">
    <property type="entry name" value="DNA-bd_dom_put_sf"/>
</dbReference>
<reference evidence="2 3" key="1">
    <citation type="submission" date="2023-02" db="EMBL/GenBank/DDBJ databases">
        <title>Mannheimia cairiniae sp. nov., a novel species of Mannheimia obtained from moscovy ducks (Cairina moschata) and reclassification of Mannheimia ovis as heterotypic synonym of Mannheimia pernigra.</title>
        <authorList>
            <person name="Christensen H."/>
        </authorList>
    </citation>
    <scope>NUCLEOTIDE SEQUENCE [LARGE SCALE GENOMIC DNA]</scope>
    <source>
        <strain evidence="2 3">AT1</strain>
    </source>
</reference>
<dbReference type="Proteomes" id="UP001221909">
    <property type="component" value="Unassembled WGS sequence"/>
</dbReference>
<dbReference type="Pfam" id="PF02914">
    <property type="entry name" value="DDE_2"/>
    <property type="match status" value="1"/>
</dbReference>
<accession>A0ABT5MTW6</accession>
<dbReference type="SUPFAM" id="SSF53098">
    <property type="entry name" value="Ribonuclease H-like"/>
    <property type="match status" value="1"/>
</dbReference>
<dbReference type="InterPro" id="IPR036388">
    <property type="entry name" value="WH-like_DNA-bd_sf"/>
</dbReference>
<protein>
    <submittedName>
        <fullName evidence="2">Transposase domain-containing protein</fullName>
    </submittedName>
</protein>
<dbReference type="InterPro" id="IPR015126">
    <property type="entry name" value="Mu_I-gamma"/>
</dbReference>